<name>A0ABS3TGM4_9BACT</name>
<evidence type="ECO:0000313" key="3">
    <source>
        <dbReference type="Proteomes" id="UP000670527"/>
    </source>
</evidence>
<evidence type="ECO:0000256" key="1">
    <source>
        <dbReference type="SAM" id="Phobius"/>
    </source>
</evidence>
<keyword evidence="1" id="KW-1133">Transmembrane helix</keyword>
<keyword evidence="1" id="KW-0472">Membrane</keyword>
<accession>A0ABS3TGM4</accession>
<proteinExistence type="predicted"/>
<evidence type="ECO:0008006" key="4">
    <source>
        <dbReference type="Google" id="ProtNLM"/>
    </source>
</evidence>
<protein>
    <recommendedName>
        <fullName evidence="4">DUF1440 domain-containing protein</fullName>
    </recommendedName>
</protein>
<dbReference type="Proteomes" id="UP000670527">
    <property type="component" value="Unassembled WGS sequence"/>
</dbReference>
<sequence>MKKNKPSALVQALGSGLAGAVAVNLLHETVRHLRPADAPRMDVLGERGLRKLLGKADAPQPDEESAYYLTLAGDLLSNGLYYSLVGRGKGAWWRGVALGAAAGVGGVVLPGPMGLGEAPSNRTPQTKTMTVAWYLVGGVVAAGVSRWWSKSHKSKKRKPKRHKA</sequence>
<dbReference type="RefSeq" id="WP_208308979.1">
    <property type="nucleotide sequence ID" value="NZ_JAGETX010000017.1"/>
</dbReference>
<feature type="transmembrane region" description="Helical" evidence="1">
    <location>
        <begin position="131"/>
        <end position="148"/>
    </location>
</feature>
<comment type="caution">
    <text evidence="2">The sequence shown here is derived from an EMBL/GenBank/DDBJ whole genome shotgun (WGS) entry which is preliminary data.</text>
</comment>
<reference evidence="2 3" key="1">
    <citation type="submission" date="2021-03" db="EMBL/GenBank/DDBJ databases">
        <authorList>
            <person name="Kim M.K."/>
        </authorList>
    </citation>
    <scope>NUCLEOTIDE SEQUENCE [LARGE SCALE GENOMIC DNA]</scope>
    <source>
        <strain evidence="2 3">BT507</strain>
    </source>
</reference>
<organism evidence="2 3">
    <name type="scientific">Hymenobacter defluvii</name>
    <dbReference type="NCBI Taxonomy" id="2054411"/>
    <lineage>
        <taxon>Bacteria</taxon>
        <taxon>Pseudomonadati</taxon>
        <taxon>Bacteroidota</taxon>
        <taxon>Cytophagia</taxon>
        <taxon>Cytophagales</taxon>
        <taxon>Hymenobacteraceae</taxon>
        <taxon>Hymenobacter</taxon>
    </lineage>
</organism>
<keyword evidence="1" id="KW-0812">Transmembrane</keyword>
<feature type="transmembrane region" description="Helical" evidence="1">
    <location>
        <begin position="91"/>
        <end position="111"/>
    </location>
</feature>
<evidence type="ECO:0000313" key="2">
    <source>
        <dbReference type="EMBL" id="MBO3272778.1"/>
    </source>
</evidence>
<gene>
    <name evidence="2" type="ORF">J4D97_19160</name>
</gene>
<keyword evidence="3" id="KW-1185">Reference proteome</keyword>
<dbReference type="EMBL" id="JAGETX010000017">
    <property type="protein sequence ID" value="MBO3272778.1"/>
    <property type="molecule type" value="Genomic_DNA"/>
</dbReference>